<keyword evidence="10 17" id="KW-0521">NADP</keyword>
<evidence type="ECO:0000256" key="14">
    <source>
        <dbReference type="ARBA" id="ARBA00023167"/>
    </source>
</evidence>
<dbReference type="EC" id="1.1.1.3" evidence="5 18"/>
<feature type="binding site" evidence="17">
    <location>
        <position position="188"/>
    </location>
    <ligand>
        <name>L-homoserine</name>
        <dbReference type="ChEBI" id="CHEBI:57476"/>
    </ligand>
</feature>
<keyword evidence="11 18" id="KW-0560">Oxidoreductase</keyword>
<reference evidence="21 22" key="1">
    <citation type="journal article" date="2012" name="J. Bacteriol.">
        <title>Complete genome sequences of Desulfosporosinus orientis DSM765T, Desulfosporosinus youngiae DSM17734T, Desulfosporosinus meridiei DSM13257T, and Desulfosporosinus acidiphilus DSM22704T.</title>
        <authorList>
            <person name="Pester M."/>
            <person name="Brambilla E."/>
            <person name="Alazard D."/>
            <person name="Rattei T."/>
            <person name="Weinmaier T."/>
            <person name="Han J."/>
            <person name="Lucas S."/>
            <person name="Lapidus A."/>
            <person name="Cheng J.F."/>
            <person name="Goodwin L."/>
            <person name="Pitluck S."/>
            <person name="Peters L."/>
            <person name="Ovchinnikova G."/>
            <person name="Teshima H."/>
            <person name="Detter J.C."/>
            <person name="Han C.S."/>
            <person name="Tapia R."/>
            <person name="Land M.L."/>
            <person name="Hauser L."/>
            <person name="Kyrpides N.C."/>
            <person name="Ivanova N.N."/>
            <person name="Pagani I."/>
            <person name="Huntmann M."/>
            <person name="Wei C.L."/>
            <person name="Davenport K.W."/>
            <person name="Daligault H."/>
            <person name="Chain P.S."/>
            <person name="Chen A."/>
            <person name="Mavromatis K."/>
            <person name="Markowitz V."/>
            <person name="Szeto E."/>
            <person name="Mikhailova N."/>
            <person name="Pati A."/>
            <person name="Wagner M."/>
            <person name="Woyke T."/>
            <person name="Ollivier B."/>
            <person name="Klenk H.P."/>
            <person name="Spring S."/>
            <person name="Loy A."/>
        </authorList>
    </citation>
    <scope>NUCLEOTIDE SEQUENCE [LARGE SCALE GENOMIC DNA]</scope>
    <source>
        <strain evidence="22">DSM 22704 / JCM 16185 / SJ4</strain>
    </source>
</reference>
<dbReference type="eggNOG" id="COG0460">
    <property type="taxonomic scope" value="Bacteria"/>
</dbReference>
<evidence type="ECO:0000313" key="22">
    <source>
        <dbReference type="Proteomes" id="UP000002892"/>
    </source>
</evidence>
<keyword evidence="14 18" id="KW-0486">Methionine biosynthesis</keyword>
<evidence type="ECO:0000256" key="9">
    <source>
        <dbReference type="ARBA" id="ARBA00022723"/>
    </source>
</evidence>
<dbReference type="FunFam" id="3.30.360.10:FF:000005">
    <property type="entry name" value="Homoserine dehydrogenase"/>
    <property type="match status" value="1"/>
</dbReference>
<dbReference type="UniPathway" id="UPA00051">
    <property type="reaction ID" value="UER00465"/>
</dbReference>
<dbReference type="GO" id="GO:0004412">
    <property type="term" value="F:homoserine dehydrogenase activity"/>
    <property type="evidence" value="ECO:0007669"/>
    <property type="project" value="UniProtKB-EC"/>
</dbReference>
<dbReference type="InterPro" id="IPR019811">
    <property type="entry name" value="HDH_CS"/>
</dbReference>
<evidence type="ECO:0000256" key="18">
    <source>
        <dbReference type="RuleBase" id="RU000579"/>
    </source>
</evidence>
<evidence type="ECO:0000256" key="1">
    <source>
        <dbReference type="ARBA" id="ARBA00001920"/>
    </source>
</evidence>
<dbReference type="PANTHER" id="PTHR43331:SF1">
    <property type="entry name" value="HOMOSERINE DEHYDROGENASE"/>
    <property type="match status" value="1"/>
</dbReference>
<feature type="active site" description="Proton donor" evidence="16">
    <location>
        <position position="203"/>
    </location>
</feature>
<dbReference type="STRING" id="646529.Desaci_3256"/>
<dbReference type="NCBIfam" id="NF004976">
    <property type="entry name" value="PRK06349.1"/>
    <property type="match status" value="1"/>
</dbReference>
<dbReference type="OrthoDB" id="9808167at2"/>
<keyword evidence="8 18" id="KW-0791">Threonine biosynthesis</keyword>
<dbReference type="SUPFAM" id="SSF55347">
    <property type="entry name" value="Glyceraldehyde-3-phosphate dehydrogenase-like, C-terminal domain"/>
    <property type="match status" value="1"/>
</dbReference>
<keyword evidence="22" id="KW-1185">Reference proteome</keyword>
<feature type="binding site" evidence="17">
    <location>
        <position position="103"/>
    </location>
    <ligand>
        <name>NADPH</name>
        <dbReference type="ChEBI" id="CHEBI:57783"/>
    </ligand>
</feature>
<comment type="pathway">
    <text evidence="2 18">Amino-acid biosynthesis; L-threonine biosynthesis; L-threonine from L-aspartate: step 3/5.</text>
</comment>
<name>I4D8M9_DESAJ</name>
<evidence type="ECO:0000256" key="11">
    <source>
        <dbReference type="ARBA" id="ARBA00023002"/>
    </source>
</evidence>
<evidence type="ECO:0000313" key="21">
    <source>
        <dbReference type="EMBL" id="AFM42153.1"/>
    </source>
</evidence>
<dbReference type="InterPro" id="IPR001342">
    <property type="entry name" value="HDH_cat"/>
</dbReference>
<dbReference type="Proteomes" id="UP000002892">
    <property type="component" value="Chromosome"/>
</dbReference>
<keyword evidence="9" id="KW-0479">Metal-binding</keyword>
<organism evidence="21 22">
    <name type="scientific">Desulfosporosinus acidiphilus (strain DSM 22704 / JCM 16185 / SJ4)</name>
    <dbReference type="NCBI Taxonomy" id="646529"/>
    <lineage>
        <taxon>Bacteria</taxon>
        <taxon>Bacillati</taxon>
        <taxon>Bacillota</taxon>
        <taxon>Clostridia</taxon>
        <taxon>Eubacteriales</taxon>
        <taxon>Desulfitobacteriaceae</taxon>
        <taxon>Desulfosporosinus</taxon>
    </lineage>
</organism>
<accession>I4D8M9</accession>
<dbReference type="Pfam" id="PF00742">
    <property type="entry name" value="Homoserine_dh"/>
    <property type="match status" value="1"/>
</dbReference>
<evidence type="ECO:0000256" key="10">
    <source>
        <dbReference type="ARBA" id="ARBA00022857"/>
    </source>
</evidence>
<dbReference type="RefSeq" id="WP_014828142.1">
    <property type="nucleotide sequence ID" value="NC_018068.1"/>
</dbReference>
<evidence type="ECO:0000256" key="19">
    <source>
        <dbReference type="RuleBase" id="RU004171"/>
    </source>
</evidence>
<evidence type="ECO:0000256" key="5">
    <source>
        <dbReference type="ARBA" id="ARBA00013213"/>
    </source>
</evidence>
<dbReference type="AlphaFoldDB" id="I4D8M9"/>
<dbReference type="InterPro" id="IPR002912">
    <property type="entry name" value="ACT_dom"/>
</dbReference>
<evidence type="ECO:0000256" key="13">
    <source>
        <dbReference type="ARBA" id="ARBA00023053"/>
    </source>
</evidence>
<feature type="domain" description="ACT" evidence="20">
    <location>
        <begin position="348"/>
        <end position="422"/>
    </location>
</feature>
<dbReference type="PIRSF" id="PIRSF000098">
    <property type="entry name" value="Homoser_dehydrog"/>
    <property type="match status" value="1"/>
</dbReference>
<comment type="similarity">
    <text evidence="4 19">Belongs to the homoserine dehydrogenase family.</text>
</comment>
<dbReference type="Pfam" id="PF01842">
    <property type="entry name" value="ACT"/>
    <property type="match status" value="1"/>
</dbReference>
<dbReference type="CDD" id="cd04881">
    <property type="entry name" value="ACT_HSDH-Hom"/>
    <property type="match status" value="1"/>
</dbReference>
<dbReference type="Gene3D" id="3.40.50.720">
    <property type="entry name" value="NAD(P)-binding Rossmann-like Domain"/>
    <property type="match status" value="1"/>
</dbReference>
<dbReference type="InterPro" id="IPR045865">
    <property type="entry name" value="ACT-like_dom_sf"/>
</dbReference>
<comment type="cofactor">
    <cofactor evidence="1">
        <name>a metal cation</name>
        <dbReference type="ChEBI" id="CHEBI:25213"/>
    </cofactor>
</comment>
<keyword evidence="7 18" id="KW-0028">Amino-acid biosynthesis</keyword>
<dbReference type="InterPro" id="IPR005106">
    <property type="entry name" value="Asp/hSer_DH_NAD-bd"/>
</dbReference>
<dbReference type="InterPro" id="IPR036291">
    <property type="entry name" value="NAD(P)-bd_dom_sf"/>
</dbReference>
<dbReference type="KEGG" id="dai:Desaci_3256"/>
<sequence>MPINIGMLGLGTVGSGVVNILQQNAEDIQTRTQSEIHIKKILVRNPSLPREVQGDFQLTDHVEDILQDPEIDIVVEVMGGIEPARSYILEALRQGKHVVTANKDLLALHGQELLETASASGKDLYFEASVAGGIPIIAALKHALAANRILALMGIINGTTNYILSAMAEQGRDYFEVLAEAQSLGYAESNPSADVDGLDAARKLSILASIAFNSRVTLKDVFVEGISKITREDLAYAAELGCTIKLLAIAKHQPEGIEVRVHPAILPMNHPLASVNGVFNAIYVVGDAVGETMFYGRGAGSLPTGSAVVSDIIRVIRTIQSGSTSMINCTCYRDLGIKAASEFFTAFYIRLLVKDEPRVLATLALLFAEANISFASIIQKPRGEQQAEIVLVTHPCREGALQKALDSIRAYNKVLMIHNVIRFEKGEDMNS</sequence>
<evidence type="ECO:0000256" key="12">
    <source>
        <dbReference type="ARBA" id="ARBA00023027"/>
    </source>
</evidence>
<protein>
    <recommendedName>
        <fullName evidence="6 18">Homoserine dehydrogenase</fullName>
        <ecNumber evidence="5 18">1.1.1.3</ecNumber>
    </recommendedName>
</protein>
<dbReference type="Gene3D" id="3.30.360.10">
    <property type="entry name" value="Dihydrodipicolinate Reductase, domain 2"/>
    <property type="match status" value="1"/>
</dbReference>
<evidence type="ECO:0000256" key="17">
    <source>
        <dbReference type="PIRSR" id="PIRSR000098-2"/>
    </source>
</evidence>
<dbReference type="UniPathway" id="UPA00050">
    <property type="reaction ID" value="UER00063"/>
</dbReference>
<dbReference type="PANTHER" id="PTHR43331">
    <property type="entry name" value="HOMOSERINE DEHYDROGENASE"/>
    <property type="match status" value="1"/>
</dbReference>
<dbReference type="SUPFAM" id="SSF55021">
    <property type="entry name" value="ACT-like"/>
    <property type="match status" value="1"/>
</dbReference>
<dbReference type="GO" id="GO:0009086">
    <property type="term" value="P:methionine biosynthetic process"/>
    <property type="evidence" value="ECO:0007669"/>
    <property type="project" value="UniProtKB-KW"/>
</dbReference>
<dbReference type="PROSITE" id="PS01042">
    <property type="entry name" value="HOMOSER_DHGENASE"/>
    <property type="match status" value="1"/>
</dbReference>
<feature type="binding site" evidence="17">
    <location>
        <begin position="8"/>
        <end position="15"/>
    </location>
    <ligand>
        <name>NADP(+)</name>
        <dbReference type="ChEBI" id="CHEBI:58349"/>
    </ligand>
</feature>
<comment type="pathway">
    <text evidence="3 18">Amino-acid biosynthesis; L-methionine biosynthesis via de novo pathway; L-homoserine from L-aspartate: step 3/3.</text>
</comment>
<proteinExistence type="inferred from homology"/>
<keyword evidence="12" id="KW-0520">NAD</keyword>
<dbReference type="GO" id="GO:0050661">
    <property type="term" value="F:NADP binding"/>
    <property type="evidence" value="ECO:0007669"/>
    <property type="project" value="InterPro"/>
</dbReference>
<dbReference type="FunFam" id="3.40.50.720:FF:000062">
    <property type="entry name" value="Homoserine dehydrogenase"/>
    <property type="match status" value="1"/>
</dbReference>
<evidence type="ECO:0000256" key="2">
    <source>
        <dbReference type="ARBA" id="ARBA00005056"/>
    </source>
</evidence>
<dbReference type="Pfam" id="PF03447">
    <property type="entry name" value="NAD_binding_3"/>
    <property type="match status" value="1"/>
</dbReference>
<dbReference type="SUPFAM" id="SSF51735">
    <property type="entry name" value="NAD(P)-binding Rossmann-fold domains"/>
    <property type="match status" value="1"/>
</dbReference>
<evidence type="ECO:0000256" key="3">
    <source>
        <dbReference type="ARBA" id="ARBA00005062"/>
    </source>
</evidence>
<evidence type="ECO:0000256" key="6">
    <source>
        <dbReference type="ARBA" id="ARBA00013376"/>
    </source>
</evidence>
<evidence type="ECO:0000259" key="20">
    <source>
        <dbReference type="PROSITE" id="PS51671"/>
    </source>
</evidence>
<dbReference type="PROSITE" id="PS51671">
    <property type="entry name" value="ACT"/>
    <property type="match status" value="1"/>
</dbReference>
<dbReference type="EMBL" id="CP003639">
    <property type="protein sequence ID" value="AFM42153.1"/>
    <property type="molecule type" value="Genomic_DNA"/>
</dbReference>
<dbReference type="Gene3D" id="3.30.70.260">
    <property type="match status" value="1"/>
</dbReference>
<dbReference type="InterPro" id="IPR016204">
    <property type="entry name" value="HDH"/>
</dbReference>
<evidence type="ECO:0000256" key="4">
    <source>
        <dbReference type="ARBA" id="ARBA00006753"/>
    </source>
</evidence>
<comment type="catalytic activity">
    <reaction evidence="15">
        <text>L-homoserine + NADP(+) = L-aspartate 4-semialdehyde + NADPH + H(+)</text>
        <dbReference type="Rhea" id="RHEA:15761"/>
        <dbReference type="ChEBI" id="CHEBI:15378"/>
        <dbReference type="ChEBI" id="CHEBI:57476"/>
        <dbReference type="ChEBI" id="CHEBI:57783"/>
        <dbReference type="ChEBI" id="CHEBI:58349"/>
        <dbReference type="ChEBI" id="CHEBI:537519"/>
        <dbReference type="EC" id="1.1.1.3"/>
    </reaction>
    <physiologicalReaction direction="right-to-left" evidence="15">
        <dbReference type="Rhea" id="RHEA:15763"/>
    </physiologicalReaction>
</comment>
<evidence type="ECO:0000256" key="8">
    <source>
        <dbReference type="ARBA" id="ARBA00022697"/>
    </source>
</evidence>
<dbReference type="HOGENOM" id="CLU_009116_1_0_9"/>
<dbReference type="GO" id="GO:0009088">
    <property type="term" value="P:threonine biosynthetic process"/>
    <property type="evidence" value="ECO:0007669"/>
    <property type="project" value="UniProtKB-UniPathway"/>
</dbReference>
<gene>
    <name evidence="21" type="ordered locus">Desaci_3256</name>
</gene>
<dbReference type="GO" id="GO:0046872">
    <property type="term" value="F:metal ion binding"/>
    <property type="evidence" value="ECO:0007669"/>
    <property type="project" value="UniProtKB-KW"/>
</dbReference>
<evidence type="ECO:0000256" key="15">
    <source>
        <dbReference type="ARBA" id="ARBA00048841"/>
    </source>
</evidence>
<evidence type="ECO:0000256" key="7">
    <source>
        <dbReference type="ARBA" id="ARBA00022605"/>
    </source>
</evidence>
<keyword evidence="13" id="KW-0915">Sodium</keyword>
<evidence type="ECO:0000256" key="16">
    <source>
        <dbReference type="PIRSR" id="PIRSR000098-1"/>
    </source>
</evidence>